<dbReference type="Pfam" id="PF00805">
    <property type="entry name" value="Pentapeptide"/>
    <property type="match status" value="1"/>
</dbReference>
<keyword evidence="1" id="KW-1133">Transmembrane helix</keyword>
<keyword evidence="1" id="KW-0472">Membrane</keyword>
<dbReference type="PANTHER" id="PTHR14136:SF17">
    <property type="entry name" value="BTB_POZ DOMAIN-CONTAINING PROTEIN KCTD9"/>
    <property type="match status" value="1"/>
</dbReference>
<name>A0A0E3PZF5_METMZ</name>
<evidence type="ECO:0000313" key="3">
    <source>
        <dbReference type="Proteomes" id="UP000033058"/>
    </source>
</evidence>
<keyword evidence="1" id="KW-0812">Transmembrane</keyword>
<proteinExistence type="predicted"/>
<dbReference type="Gene3D" id="2.160.20.80">
    <property type="entry name" value="E3 ubiquitin-protein ligase SopA"/>
    <property type="match status" value="1"/>
</dbReference>
<dbReference type="EMBL" id="CP009509">
    <property type="protein sequence ID" value="AKB41072.1"/>
    <property type="molecule type" value="Genomic_DNA"/>
</dbReference>
<evidence type="ECO:0000313" key="2">
    <source>
        <dbReference type="EMBL" id="AKB41072.1"/>
    </source>
</evidence>
<dbReference type="SUPFAM" id="SSF141571">
    <property type="entry name" value="Pentapeptide repeat-like"/>
    <property type="match status" value="1"/>
</dbReference>
<sequence length="331" mass="37492">MAKEKSMALREELKQFSENSKKEMKQLYEKIKQRPLTCLVCIIVIGTAVTLLIALPYWRVTQFGIADPKDLAEMENSYRATLAQILGGVAVGIGIYFAWGNLTTAREGQITERFTRAVEQLGSEKLEIRLGGIYALERLANESDKDYWPIMEILTAYVRKNSPIENENTQVEDSNSRKKISPDIQAILTVIGRRKHTIIEEPSDIIDLRKTYLQEAYLPNANLKIVYFRQADLKGANLSGANLEGAYLGDAKLNGALLMRTHLEDSNLQGADLQGAIIQDTYFEKADLKDAKNLTIYQLNNAKTLKGIKLDEKLEKQLIDEFPQWFEELKS</sequence>
<feature type="transmembrane region" description="Helical" evidence="1">
    <location>
        <begin position="36"/>
        <end position="58"/>
    </location>
</feature>
<dbReference type="InterPro" id="IPR001646">
    <property type="entry name" value="5peptide_repeat"/>
</dbReference>
<dbReference type="GeneID" id="25418256"/>
<dbReference type="HOGENOM" id="CLU_033401_0_0_2"/>
<dbReference type="PATRIC" id="fig|1434117.4.peg.2657"/>
<reference evidence="2 3" key="1">
    <citation type="submission" date="2014-07" db="EMBL/GenBank/DDBJ databases">
        <title>Methanogenic archaea and the global carbon cycle.</title>
        <authorList>
            <person name="Henriksen J.R."/>
            <person name="Luke J."/>
            <person name="Reinhart S."/>
            <person name="Benedict M.N."/>
            <person name="Youngblut N.D."/>
            <person name="Metcalf M.E."/>
            <person name="Whitaker R.J."/>
            <person name="Metcalf W.W."/>
        </authorList>
    </citation>
    <scope>NUCLEOTIDE SEQUENCE [LARGE SCALE GENOMIC DNA]</scope>
    <source>
        <strain evidence="2 3">WWM610</strain>
    </source>
</reference>
<organism evidence="2 3">
    <name type="scientific">Methanosarcina mazei WWM610</name>
    <dbReference type="NCBI Taxonomy" id="1434117"/>
    <lineage>
        <taxon>Archaea</taxon>
        <taxon>Methanobacteriati</taxon>
        <taxon>Methanobacteriota</taxon>
        <taxon>Stenosarchaea group</taxon>
        <taxon>Methanomicrobia</taxon>
        <taxon>Methanosarcinales</taxon>
        <taxon>Methanosarcinaceae</taxon>
        <taxon>Methanosarcina</taxon>
    </lineage>
</organism>
<dbReference type="Proteomes" id="UP000033058">
    <property type="component" value="Chromosome"/>
</dbReference>
<protein>
    <submittedName>
        <fullName evidence="2">Secreted effector protein PipB2</fullName>
    </submittedName>
</protein>
<dbReference type="InterPro" id="IPR051082">
    <property type="entry name" value="Pentapeptide-BTB/POZ_domain"/>
</dbReference>
<dbReference type="PANTHER" id="PTHR14136">
    <property type="entry name" value="BTB_POZ DOMAIN-CONTAINING PROTEIN KCTD9"/>
    <property type="match status" value="1"/>
</dbReference>
<evidence type="ECO:0000256" key="1">
    <source>
        <dbReference type="SAM" id="Phobius"/>
    </source>
</evidence>
<gene>
    <name evidence="2" type="ORF">MSMAW_2081</name>
</gene>
<dbReference type="AlphaFoldDB" id="A0A0E3PZF5"/>
<dbReference type="RefSeq" id="WP_052716867.1">
    <property type="nucleotide sequence ID" value="NZ_CP009509.1"/>
</dbReference>
<feature type="transmembrane region" description="Helical" evidence="1">
    <location>
        <begin position="78"/>
        <end position="99"/>
    </location>
</feature>
<accession>A0A0E3PZF5</accession>